<evidence type="ECO:0000313" key="2">
    <source>
        <dbReference type="Proteomes" id="UP001055247"/>
    </source>
</evidence>
<evidence type="ECO:0008006" key="3">
    <source>
        <dbReference type="Google" id="ProtNLM"/>
    </source>
</evidence>
<dbReference type="Proteomes" id="UP001055247">
    <property type="component" value="Unassembled WGS sequence"/>
</dbReference>
<accession>A0AAV4ZHW1</accession>
<sequence>MISIERLERIASEHAFQAATTERVIRLTDVLQRLAKDPVVGKATALKGGTALNLFYLGLDRLSVDIDLNFVGASDRETMLKDQKVVNERIPRLMKSWGYTVTRDASAEHAGGKWRFRYSSAYGRQGTLEIDVNYLYRTPFFGVHALDSFDLGGYAARNVQVVDLHEIAAGKMVAFVARRASRDLFDAWRLLHTDGIDWALVKNAMCAIGAASRDLDWRNVGLDGYDYDLNDFQSKLLPCVKRGMIEEAGGADAWCRRVLEECQDRLSDLYRPDERQMRFLDLVYEEGRVDATLLDLPETVQANVQTFPALRWKAHNVANHVSRSAPGPRL</sequence>
<reference evidence="1" key="1">
    <citation type="journal article" date="2016" name="Front. Microbiol.">
        <title>Genome Sequence of the Piezophilic, Mesophilic Sulfate-Reducing Bacterium Desulfovibrio indicus J2T.</title>
        <authorList>
            <person name="Cao J."/>
            <person name="Maignien L."/>
            <person name="Shao Z."/>
            <person name="Alain K."/>
            <person name="Jebbar M."/>
        </authorList>
    </citation>
    <scope>NUCLEOTIDE SEQUENCE</scope>
    <source>
        <strain evidence="1">DSM 16372</strain>
    </source>
</reference>
<dbReference type="InterPro" id="IPR014942">
    <property type="entry name" value="AbiEii"/>
</dbReference>
<dbReference type="EMBL" id="BPQO01000004">
    <property type="protein sequence ID" value="GJD87706.1"/>
    <property type="molecule type" value="Genomic_DNA"/>
</dbReference>
<gene>
    <name evidence="1" type="ORF">BHAOGJBA_1211</name>
</gene>
<comment type="caution">
    <text evidence="1">The sequence shown here is derived from an EMBL/GenBank/DDBJ whole genome shotgun (WGS) entry which is preliminary data.</text>
</comment>
<evidence type="ECO:0000313" key="1">
    <source>
        <dbReference type="EMBL" id="GJD87706.1"/>
    </source>
</evidence>
<organism evidence="1 2">
    <name type="scientific">Methylobacterium hispanicum</name>
    <dbReference type="NCBI Taxonomy" id="270350"/>
    <lineage>
        <taxon>Bacteria</taxon>
        <taxon>Pseudomonadati</taxon>
        <taxon>Pseudomonadota</taxon>
        <taxon>Alphaproteobacteria</taxon>
        <taxon>Hyphomicrobiales</taxon>
        <taxon>Methylobacteriaceae</taxon>
        <taxon>Methylobacterium</taxon>
    </lineage>
</organism>
<dbReference type="Gene3D" id="3.10.450.620">
    <property type="entry name" value="JHP933, nucleotidyltransferase-like core domain"/>
    <property type="match status" value="1"/>
</dbReference>
<dbReference type="RefSeq" id="WP_238229702.1">
    <property type="nucleotide sequence ID" value="NZ_BPQO01000004.1"/>
</dbReference>
<reference evidence="1" key="2">
    <citation type="submission" date="2021-08" db="EMBL/GenBank/DDBJ databases">
        <authorList>
            <person name="Tani A."/>
            <person name="Ola A."/>
            <person name="Ogura Y."/>
            <person name="Katsura K."/>
            <person name="Hayashi T."/>
        </authorList>
    </citation>
    <scope>NUCLEOTIDE SEQUENCE</scope>
    <source>
        <strain evidence="1">DSM 16372</strain>
    </source>
</reference>
<dbReference type="AlphaFoldDB" id="A0AAV4ZHW1"/>
<proteinExistence type="predicted"/>
<protein>
    <recommendedName>
        <fullName evidence="3">Nucleotidyl transferase AbiEii/AbiGii toxin family protein</fullName>
    </recommendedName>
</protein>
<keyword evidence="2" id="KW-1185">Reference proteome</keyword>
<dbReference type="Pfam" id="PF08843">
    <property type="entry name" value="AbiEii"/>
    <property type="match status" value="1"/>
</dbReference>
<name>A0AAV4ZHW1_9HYPH</name>